<dbReference type="InterPro" id="IPR047233">
    <property type="entry name" value="UAH_cupin"/>
</dbReference>
<evidence type="ECO:0000313" key="7">
    <source>
        <dbReference type="Proteomes" id="UP000244930"/>
    </source>
</evidence>
<dbReference type="PIRSF" id="PIRSF017306">
    <property type="entry name" value="Ureidogly_hydro"/>
    <property type="match status" value="1"/>
</dbReference>
<dbReference type="InterPro" id="IPR023525">
    <property type="entry name" value="Ureidogly_lyase_bac"/>
</dbReference>
<dbReference type="HAMAP" id="MF_00616">
    <property type="entry name" value="Ureidogly_lyase"/>
    <property type="match status" value="1"/>
</dbReference>
<keyword evidence="7" id="KW-1185">Reference proteome</keyword>
<dbReference type="Pfam" id="PF04115">
    <property type="entry name" value="Ureidogly_lyase"/>
    <property type="match status" value="1"/>
</dbReference>
<comment type="subunit">
    <text evidence="1 5">Homodimer.</text>
</comment>
<evidence type="ECO:0000256" key="5">
    <source>
        <dbReference type="HAMAP-Rule" id="MF_00616"/>
    </source>
</evidence>
<name>A0A2U8GVI6_9RHOO</name>
<dbReference type="EMBL" id="CP022187">
    <property type="protein sequence ID" value="AWI77434.1"/>
    <property type="molecule type" value="Genomic_DNA"/>
</dbReference>
<dbReference type="KEGG" id="acom:CEW83_01975"/>
<dbReference type="GO" id="GO:0004848">
    <property type="term" value="F:ureidoglycolate hydrolase activity"/>
    <property type="evidence" value="ECO:0007669"/>
    <property type="project" value="InterPro"/>
</dbReference>
<gene>
    <name evidence="5" type="primary">allA</name>
    <name evidence="6" type="ORF">CEW83_01975</name>
</gene>
<dbReference type="GO" id="GO:0006145">
    <property type="term" value="P:purine nucleobase catabolic process"/>
    <property type="evidence" value="ECO:0007669"/>
    <property type="project" value="UniProtKB-UniRule"/>
</dbReference>
<evidence type="ECO:0000256" key="1">
    <source>
        <dbReference type="ARBA" id="ARBA00011738"/>
    </source>
</evidence>
<dbReference type="InterPro" id="IPR007247">
    <property type="entry name" value="Ureidogly_lyase"/>
</dbReference>
<comment type="catalytic activity">
    <reaction evidence="4 5">
        <text>(S)-ureidoglycolate = urea + glyoxylate</text>
        <dbReference type="Rhea" id="RHEA:11304"/>
        <dbReference type="ChEBI" id="CHEBI:16199"/>
        <dbReference type="ChEBI" id="CHEBI:36655"/>
        <dbReference type="ChEBI" id="CHEBI:57296"/>
        <dbReference type="EC" id="4.3.2.3"/>
    </reaction>
</comment>
<comment type="function">
    <text evidence="5">Catalyzes the catabolism of the allantoin degradation intermediate (S)-ureidoglycolate, generating urea and glyoxylate. Involved in the utilization of allantoin as nitrogen source.</text>
</comment>
<dbReference type="Proteomes" id="UP000244930">
    <property type="component" value="Chromosome"/>
</dbReference>
<sequence length="172" mass="18541">MTTALAVQPLRVEPLSREAFAPFGEVIEASDAVKHFTINAGNTERYHDLANIEPGADGRVIVSIFRGQPRALPFRVEMMERHPLASQAFIPMSGKPYLVVVAPAGEAPTAAQLRVFLARGDQGVNYATGVWHHPLLALGGVCDFLVVDRAGPRQNCDEITLDTVGVIDCAPL</sequence>
<organism evidence="6 7">
    <name type="scientific">Parazoarcus communis</name>
    <dbReference type="NCBI Taxonomy" id="41977"/>
    <lineage>
        <taxon>Bacteria</taxon>
        <taxon>Pseudomonadati</taxon>
        <taxon>Pseudomonadota</taxon>
        <taxon>Betaproteobacteria</taxon>
        <taxon>Rhodocyclales</taxon>
        <taxon>Zoogloeaceae</taxon>
        <taxon>Parazoarcus</taxon>
    </lineage>
</organism>
<dbReference type="UniPathway" id="UPA00395"/>
<dbReference type="InterPro" id="IPR024060">
    <property type="entry name" value="Ureidoglycolate_lyase_dom_sf"/>
</dbReference>
<dbReference type="InterPro" id="IPR011051">
    <property type="entry name" value="RmlC_Cupin_sf"/>
</dbReference>
<comment type="pathway">
    <text evidence="5">Nitrogen metabolism; (S)-allantoin degradation.</text>
</comment>
<accession>A0A2U8GVI6</accession>
<keyword evidence="2 5" id="KW-0659">Purine metabolism</keyword>
<dbReference type="NCBIfam" id="NF009932">
    <property type="entry name" value="PRK13395.1"/>
    <property type="match status" value="1"/>
</dbReference>
<evidence type="ECO:0000256" key="4">
    <source>
        <dbReference type="ARBA" id="ARBA00047684"/>
    </source>
</evidence>
<dbReference type="PANTHER" id="PTHR21221">
    <property type="entry name" value="UREIDOGLYCOLATE HYDROLASE"/>
    <property type="match status" value="1"/>
</dbReference>
<dbReference type="EC" id="4.3.2.3" evidence="5"/>
<dbReference type="GO" id="GO:0050385">
    <property type="term" value="F:ureidoglycolate lyase activity"/>
    <property type="evidence" value="ECO:0007669"/>
    <property type="project" value="UniProtKB-UniRule"/>
</dbReference>
<dbReference type="CDD" id="cd20298">
    <property type="entry name" value="cupin_UAH"/>
    <property type="match status" value="1"/>
</dbReference>
<comment type="similarity">
    <text evidence="5">Belongs to the ureidoglycolate lyase family.</text>
</comment>
<dbReference type="RefSeq" id="WP_108951132.1">
    <property type="nucleotide sequence ID" value="NZ_CP022187.1"/>
</dbReference>
<proteinExistence type="inferred from homology"/>
<evidence type="ECO:0000256" key="2">
    <source>
        <dbReference type="ARBA" id="ARBA00022631"/>
    </source>
</evidence>
<dbReference type="AlphaFoldDB" id="A0A2U8GVI6"/>
<keyword evidence="6" id="KW-0378">Hydrolase</keyword>
<comment type="cofactor">
    <cofactor evidence="5">
        <name>Ni(2+)</name>
        <dbReference type="ChEBI" id="CHEBI:49786"/>
    </cofactor>
</comment>
<dbReference type="PANTHER" id="PTHR21221:SF1">
    <property type="entry name" value="UREIDOGLYCOLATE LYASE"/>
    <property type="match status" value="1"/>
</dbReference>
<reference evidence="6 7" key="1">
    <citation type="submission" date="2017-06" db="EMBL/GenBank/DDBJ databases">
        <title>Azoarcus.</title>
        <authorList>
            <person name="Woo J.-H."/>
            <person name="Kim H.-S."/>
        </authorList>
    </citation>
    <scope>NUCLEOTIDE SEQUENCE [LARGE SCALE GENOMIC DNA]</scope>
    <source>
        <strain evidence="6 7">TSPY31</strain>
    </source>
</reference>
<evidence type="ECO:0000313" key="6">
    <source>
        <dbReference type="EMBL" id="AWI77434.1"/>
    </source>
</evidence>
<evidence type="ECO:0000256" key="3">
    <source>
        <dbReference type="ARBA" id="ARBA00023239"/>
    </source>
</evidence>
<dbReference type="GO" id="GO:0000256">
    <property type="term" value="P:allantoin catabolic process"/>
    <property type="evidence" value="ECO:0007669"/>
    <property type="project" value="UniProtKB-UniRule"/>
</dbReference>
<protein>
    <recommendedName>
        <fullName evidence="5">Ureidoglycolate lyase</fullName>
        <ecNumber evidence="5">4.3.2.3</ecNumber>
    </recommendedName>
    <alternativeName>
        <fullName evidence="5">Ureidoglycolatase</fullName>
    </alternativeName>
</protein>
<keyword evidence="3 5" id="KW-0456">Lyase</keyword>
<dbReference type="Gene3D" id="2.60.120.480">
    <property type="entry name" value="Ureidoglycolate hydrolase"/>
    <property type="match status" value="1"/>
</dbReference>
<dbReference type="SUPFAM" id="SSF51182">
    <property type="entry name" value="RmlC-like cupins"/>
    <property type="match status" value="1"/>
</dbReference>